<protein>
    <submittedName>
        <fullName evidence="2">Uncharacterized protein</fullName>
    </submittedName>
</protein>
<reference evidence="2" key="1">
    <citation type="journal article" date="2015" name="Nature">
        <title>Complex archaea that bridge the gap between prokaryotes and eukaryotes.</title>
        <authorList>
            <person name="Spang A."/>
            <person name="Saw J.H."/>
            <person name="Jorgensen S.L."/>
            <person name="Zaremba-Niedzwiedzka K."/>
            <person name="Martijn J."/>
            <person name="Lind A.E."/>
            <person name="van Eijk R."/>
            <person name="Schleper C."/>
            <person name="Guy L."/>
            <person name="Ettema T.J."/>
        </authorList>
    </citation>
    <scope>NUCLEOTIDE SEQUENCE</scope>
</reference>
<evidence type="ECO:0000256" key="1">
    <source>
        <dbReference type="SAM" id="MobiDB-lite"/>
    </source>
</evidence>
<organism evidence="2">
    <name type="scientific">marine sediment metagenome</name>
    <dbReference type="NCBI Taxonomy" id="412755"/>
    <lineage>
        <taxon>unclassified sequences</taxon>
        <taxon>metagenomes</taxon>
        <taxon>ecological metagenomes</taxon>
    </lineage>
</organism>
<accession>A0A0F9EZV2</accession>
<name>A0A0F9EZV2_9ZZZZ</name>
<dbReference type="EMBL" id="LAZR01032569">
    <property type="protein sequence ID" value="KKL50520.1"/>
    <property type="molecule type" value="Genomic_DNA"/>
</dbReference>
<evidence type="ECO:0000313" key="2">
    <source>
        <dbReference type="EMBL" id="KKL50520.1"/>
    </source>
</evidence>
<feature type="region of interest" description="Disordered" evidence="1">
    <location>
        <begin position="1"/>
        <end position="82"/>
    </location>
</feature>
<sequence>MTPLPGNWRKGSKRRLNSEINKSPPPTIKETTSSPGLPKSVENKIGFDKGVPGGDKTVIKEPPAYGTPELDKLPEPPEPTEEDFKKLIEDSNFKHNEPVKKTEPVKTIELPKELIFGFENKKVKFISEEKLKKAFKKIDDESGYSIGNPIFDRLKQELGL</sequence>
<gene>
    <name evidence="2" type="ORF">LCGC14_2304690</name>
</gene>
<dbReference type="AlphaFoldDB" id="A0A0F9EZV2"/>
<proteinExistence type="predicted"/>
<comment type="caution">
    <text evidence="2">The sequence shown here is derived from an EMBL/GenBank/DDBJ whole genome shotgun (WGS) entry which is preliminary data.</text>
</comment>